<evidence type="ECO:0000256" key="7">
    <source>
        <dbReference type="SAM" id="SignalP"/>
    </source>
</evidence>
<proteinExistence type="inferred from homology"/>
<feature type="chain" id="PRO_5009312663" evidence="7">
    <location>
        <begin position="19"/>
        <end position="254"/>
    </location>
</feature>
<comment type="subcellular location">
    <subcellularLocation>
        <location evidence="1">Secreted</location>
    </subcellularLocation>
</comment>
<dbReference type="GO" id="GO:0008289">
    <property type="term" value="F:lipid binding"/>
    <property type="evidence" value="ECO:0007669"/>
    <property type="project" value="UniProtKB-KW"/>
</dbReference>
<name>A0A1I7YVM2_9BILA</name>
<evidence type="ECO:0000256" key="1">
    <source>
        <dbReference type="ARBA" id="ARBA00004613"/>
    </source>
</evidence>
<evidence type="ECO:0000256" key="3">
    <source>
        <dbReference type="ARBA" id="ARBA00022525"/>
    </source>
</evidence>
<keyword evidence="8" id="KW-1185">Reference proteome</keyword>
<evidence type="ECO:0000256" key="4">
    <source>
        <dbReference type="ARBA" id="ARBA00022729"/>
    </source>
</evidence>
<dbReference type="GO" id="GO:0005576">
    <property type="term" value="C:extracellular region"/>
    <property type="evidence" value="ECO:0007669"/>
    <property type="project" value="UniProtKB-SubCell"/>
</dbReference>
<dbReference type="AlphaFoldDB" id="A0A1I7YVM2"/>
<evidence type="ECO:0000256" key="5">
    <source>
        <dbReference type="ARBA" id="ARBA00023054"/>
    </source>
</evidence>
<evidence type="ECO:0000256" key="6">
    <source>
        <dbReference type="ARBA" id="ARBA00023121"/>
    </source>
</evidence>
<organism evidence="8 9">
    <name type="scientific">Steinernema glaseri</name>
    <dbReference type="NCBI Taxonomy" id="37863"/>
    <lineage>
        <taxon>Eukaryota</taxon>
        <taxon>Metazoa</taxon>
        <taxon>Ecdysozoa</taxon>
        <taxon>Nematoda</taxon>
        <taxon>Chromadorea</taxon>
        <taxon>Rhabditida</taxon>
        <taxon>Tylenchina</taxon>
        <taxon>Panagrolaimomorpha</taxon>
        <taxon>Strongyloidoidea</taxon>
        <taxon>Steinernematidae</taxon>
        <taxon>Steinernema</taxon>
    </lineage>
</organism>
<feature type="signal peptide" evidence="7">
    <location>
        <begin position="1"/>
        <end position="18"/>
    </location>
</feature>
<sequence>MNIFCFLLLIILVGSSCGAPTEEAPSSFVRPFVTKEKFEHIVKSIQSSLTKTPNTIFPKEISDFVMNITNADYDAFKYVHGKIMNSDITERNTYQMVMTFKKEYPSLSSRVETAALSLFRRIRNLSNSTKRLTANLYFLNKHFHKTKESGRNLKVVKYFTTWPKENRDELEQIFPDLTVQASTLKLDQEIQYPSELPHCTTDGEMPQECSKIIDILNFNKFLDNQKMTEDEVNNMVEGIWNKFKDEFIQVVNFG</sequence>
<accession>A0A1I7YVM2</accession>
<keyword evidence="5" id="KW-0175">Coiled coil</keyword>
<evidence type="ECO:0000313" key="9">
    <source>
        <dbReference type="WBParaSite" id="L893_g20162.t1"/>
    </source>
</evidence>
<keyword evidence="4 7" id="KW-0732">Signal</keyword>
<evidence type="ECO:0000313" key="8">
    <source>
        <dbReference type="Proteomes" id="UP000095287"/>
    </source>
</evidence>
<reference evidence="9" key="1">
    <citation type="submission" date="2016-11" db="UniProtKB">
        <authorList>
            <consortium name="WormBaseParasite"/>
        </authorList>
    </citation>
    <scope>IDENTIFICATION</scope>
</reference>
<keyword evidence="3" id="KW-0964">Secreted</keyword>
<dbReference type="WBParaSite" id="L893_g20162.t1">
    <property type="protein sequence ID" value="L893_g20162.t1"/>
    <property type="gene ID" value="L893_g20162"/>
</dbReference>
<evidence type="ECO:0000256" key="2">
    <source>
        <dbReference type="ARBA" id="ARBA00006648"/>
    </source>
</evidence>
<comment type="similarity">
    <text evidence="2">Belongs to the fatty-acid and retinol-binding protein (FARBP) family.</text>
</comment>
<keyword evidence="6" id="KW-0446">Lipid-binding</keyword>
<protein>
    <submittedName>
        <fullName evidence="9">Uncharacterized protein</fullName>
    </submittedName>
</protein>
<dbReference type="Proteomes" id="UP000095287">
    <property type="component" value="Unplaced"/>
</dbReference>
<dbReference type="Pfam" id="PF05823">
    <property type="entry name" value="Gp-FAR-1"/>
    <property type="match status" value="1"/>
</dbReference>
<dbReference type="Gene3D" id="1.20.120.1100">
    <property type="match status" value="1"/>
</dbReference>
<dbReference type="InterPro" id="IPR008632">
    <property type="entry name" value="Gp-FAR-1"/>
</dbReference>